<comment type="caution">
    <text evidence="1">The sequence shown here is derived from an EMBL/GenBank/DDBJ whole genome shotgun (WGS) entry which is preliminary data.</text>
</comment>
<evidence type="ECO:0000313" key="1">
    <source>
        <dbReference type="EMBL" id="CAD2183678.1"/>
    </source>
</evidence>
<dbReference type="Proteomes" id="UP000580250">
    <property type="component" value="Unassembled WGS sequence"/>
</dbReference>
<name>A0A6V7WAA8_MELEN</name>
<organism evidence="1 2">
    <name type="scientific">Meloidogyne enterolobii</name>
    <name type="common">Root-knot nematode worm</name>
    <name type="synonym">Meloidogyne mayaguensis</name>
    <dbReference type="NCBI Taxonomy" id="390850"/>
    <lineage>
        <taxon>Eukaryota</taxon>
        <taxon>Metazoa</taxon>
        <taxon>Ecdysozoa</taxon>
        <taxon>Nematoda</taxon>
        <taxon>Chromadorea</taxon>
        <taxon>Rhabditida</taxon>
        <taxon>Tylenchina</taxon>
        <taxon>Tylenchomorpha</taxon>
        <taxon>Tylenchoidea</taxon>
        <taxon>Meloidogynidae</taxon>
        <taxon>Meloidogyninae</taxon>
        <taxon>Meloidogyne</taxon>
    </lineage>
</organism>
<dbReference type="AlphaFoldDB" id="A0A6V7WAA8"/>
<sequence length="74" mass="8547">MYLLSISFLPTSFFCSRSPFHSLQPLPLPLETLKSIFVFVLYSSHYLSKKLIFKLSKICKNLFCLPKGFGLKNK</sequence>
<accession>A0A6V7WAA8</accession>
<reference evidence="1 2" key="1">
    <citation type="submission" date="2020-08" db="EMBL/GenBank/DDBJ databases">
        <authorList>
            <person name="Koutsovoulos G."/>
            <person name="Danchin GJ E."/>
        </authorList>
    </citation>
    <scope>NUCLEOTIDE SEQUENCE [LARGE SCALE GENOMIC DNA]</scope>
</reference>
<dbReference type="EMBL" id="CAJEWN010000476">
    <property type="protein sequence ID" value="CAD2183678.1"/>
    <property type="molecule type" value="Genomic_DNA"/>
</dbReference>
<evidence type="ECO:0000313" key="2">
    <source>
        <dbReference type="Proteomes" id="UP000580250"/>
    </source>
</evidence>
<protein>
    <submittedName>
        <fullName evidence="1">Uncharacterized protein</fullName>
    </submittedName>
</protein>
<proteinExistence type="predicted"/>
<gene>
    <name evidence="1" type="ORF">MENT_LOCUS35990</name>
</gene>